<dbReference type="InterPro" id="IPR039859">
    <property type="entry name" value="PFA4/ZDH16/20/ERF2-like"/>
</dbReference>
<comment type="catalytic activity">
    <reaction evidence="10">
        <text>L-cysteinyl-[protein] + hexadecanoyl-CoA = S-hexadecanoyl-L-cysteinyl-[protein] + CoA</text>
        <dbReference type="Rhea" id="RHEA:36683"/>
        <dbReference type="Rhea" id="RHEA-COMP:10131"/>
        <dbReference type="Rhea" id="RHEA-COMP:11032"/>
        <dbReference type="ChEBI" id="CHEBI:29950"/>
        <dbReference type="ChEBI" id="CHEBI:57287"/>
        <dbReference type="ChEBI" id="CHEBI:57379"/>
        <dbReference type="ChEBI" id="CHEBI:74151"/>
        <dbReference type="EC" id="2.3.1.225"/>
    </reaction>
</comment>
<proteinExistence type="inferred from homology"/>
<keyword evidence="7" id="KW-0564">Palmitate</keyword>
<feature type="transmembrane region" description="Helical" evidence="10">
    <location>
        <begin position="141"/>
        <end position="164"/>
    </location>
</feature>
<evidence type="ECO:0000256" key="1">
    <source>
        <dbReference type="ARBA" id="ARBA00004127"/>
    </source>
</evidence>
<organism evidence="12">
    <name type="scientific">Polytomella parva</name>
    <dbReference type="NCBI Taxonomy" id="51329"/>
    <lineage>
        <taxon>Eukaryota</taxon>
        <taxon>Viridiplantae</taxon>
        <taxon>Chlorophyta</taxon>
        <taxon>core chlorophytes</taxon>
        <taxon>Chlorophyceae</taxon>
        <taxon>CS clade</taxon>
        <taxon>Chlamydomonadales</taxon>
        <taxon>Chlamydomonadaceae</taxon>
        <taxon>Polytomella</taxon>
    </lineage>
</organism>
<name>A0A7S0YF98_9CHLO</name>
<dbReference type="AlphaFoldDB" id="A0A7S0YF98"/>
<reference evidence="12" key="1">
    <citation type="submission" date="2021-01" db="EMBL/GenBank/DDBJ databases">
        <authorList>
            <person name="Corre E."/>
            <person name="Pelletier E."/>
            <person name="Niang G."/>
            <person name="Scheremetjew M."/>
            <person name="Finn R."/>
            <person name="Kale V."/>
            <person name="Holt S."/>
            <person name="Cochrane G."/>
            <person name="Meng A."/>
            <person name="Brown T."/>
            <person name="Cohen L."/>
        </authorList>
    </citation>
    <scope>NUCLEOTIDE SEQUENCE</scope>
    <source>
        <strain evidence="12">SAG 63-3</strain>
    </source>
</reference>
<keyword evidence="9 10" id="KW-0012">Acyltransferase</keyword>
<comment type="similarity">
    <text evidence="2 10">Belongs to the DHHC palmitoyltransferase family.</text>
</comment>
<dbReference type="GO" id="GO:0005794">
    <property type="term" value="C:Golgi apparatus"/>
    <property type="evidence" value="ECO:0007669"/>
    <property type="project" value="TreeGrafter"/>
</dbReference>
<keyword evidence="8" id="KW-0449">Lipoprotein</keyword>
<keyword evidence="6 10" id="KW-0472">Membrane</keyword>
<feature type="transmembrane region" description="Helical" evidence="10">
    <location>
        <begin position="44"/>
        <end position="62"/>
    </location>
</feature>
<dbReference type="PROSITE" id="PS50216">
    <property type="entry name" value="DHHC"/>
    <property type="match status" value="1"/>
</dbReference>
<sequence length="286" mass="32770">MKSIFGQVMQEGSVSLFAWWALHFYAAFPIIFSSNNAAGVPRSIHSSFSIYFIVHCIFFVYVRKVNPGFLQPDDQRCQNFDIFEQSNIEANCSAESCSKCKILRLPEGAKHCFLCHRCVEGFDHHCAWLGTCVGKRNHKFFLAYLGSELVLDSTALYIVFQSLIIPKWSDGQPIVIFVQTCMCILHAVFIIICVACMISMFAYHSYLVSNGLNTRDLMKRWRNRNELSIEANISTTDLAFNSQNVALNFLYVITGRKNWPCLNFIVCRILFCFTNILVDNQFYSIC</sequence>
<protein>
    <recommendedName>
        <fullName evidence="10">S-acyltransferase</fullName>
        <ecNumber evidence="10">2.3.1.225</ecNumber>
    </recommendedName>
    <alternativeName>
        <fullName evidence="10">Palmitoyltransferase</fullName>
    </alternativeName>
</protein>
<dbReference type="Pfam" id="PF01529">
    <property type="entry name" value="DHHC"/>
    <property type="match status" value="1"/>
</dbReference>
<evidence type="ECO:0000256" key="6">
    <source>
        <dbReference type="ARBA" id="ARBA00023136"/>
    </source>
</evidence>
<evidence type="ECO:0000256" key="10">
    <source>
        <dbReference type="RuleBase" id="RU079119"/>
    </source>
</evidence>
<evidence type="ECO:0000256" key="8">
    <source>
        <dbReference type="ARBA" id="ARBA00023288"/>
    </source>
</evidence>
<evidence type="ECO:0000256" key="2">
    <source>
        <dbReference type="ARBA" id="ARBA00008574"/>
    </source>
</evidence>
<dbReference type="PANTHER" id="PTHR22883:SF301">
    <property type="entry name" value="PALMITOYLTRANSFERASE ZDHHC12"/>
    <property type="match status" value="1"/>
</dbReference>
<evidence type="ECO:0000313" key="12">
    <source>
        <dbReference type="EMBL" id="CAD8776707.1"/>
    </source>
</evidence>
<keyword evidence="4 10" id="KW-0812">Transmembrane</keyword>
<comment type="domain">
    <text evidence="10">The DHHC domain is required for palmitoyltransferase activity.</text>
</comment>
<evidence type="ECO:0000256" key="5">
    <source>
        <dbReference type="ARBA" id="ARBA00022989"/>
    </source>
</evidence>
<dbReference type="InterPro" id="IPR001594">
    <property type="entry name" value="Palmitoyltrfase_DHHC"/>
</dbReference>
<evidence type="ECO:0000256" key="3">
    <source>
        <dbReference type="ARBA" id="ARBA00022679"/>
    </source>
</evidence>
<evidence type="ECO:0000256" key="4">
    <source>
        <dbReference type="ARBA" id="ARBA00022692"/>
    </source>
</evidence>
<feature type="domain" description="Palmitoyltransferase DHHC" evidence="11">
    <location>
        <begin position="93"/>
        <end position="219"/>
    </location>
</feature>
<dbReference type="GO" id="GO:0006612">
    <property type="term" value="P:protein targeting to membrane"/>
    <property type="evidence" value="ECO:0007669"/>
    <property type="project" value="TreeGrafter"/>
</dbReference>
<dbReference type="GO" id="GO:0005783">
    <property type="term" value="C:endoplasmic reticulum"/>
    <property type="evidence" value="ECO:0007669"/>
    <property type="project" value="TreeGrafter"/>
</dbReference>
<gene>
    <name evidence="12" type="ORF">PPAR00522_LOCUS12604</name>
</gene>
<accession>A0A7S0YF98</accession>
<evidence type="ECO:0000256" key="7">
    <source>
        <dbReference type="ARBA" id="ARBA00023139"/>
    </source>
</evidence>
<comment type="subcellular location">
    <subcellularLocation>
        <location evidence="1">Endomembrane system</location>
        <topology evidence="1">Multi-pass membrane protein</topology>
    </subcellularLocation>
</comment>
<keyword evidence="3 10" id="KW-0808">Transferase</keyword>
<feature type="transmembrane region" description="Helical" evidence="10">
    <location>
        <begin position="176"/>
        <end position="203"/>
    </location>
</feature>
<evidence type="ECO:0000259" key="11">
    <source>
        <dbReference type="Pfam" id="PF01529"/>
    </source>
</evidence>
<dbReference type="EC" id="2.3.1.225" evidence="10"/>
<keyword evidence="5 10" id="KW-1133">Transmembrane helix</keyword>
<dbReference type="EMBL" id="HBFM01019340">
    <property type="protein sequence ID" value="CAD8776707.1"/>
    <property type="molecule type" value="Transcribed_RNA"/>
</dbReference>
<feature type="transmembrane region" description="Helical" evidence="10">
    <location>
        <begin position="12"/>
        <end position="32"/>
    </location>
</feature>
<evidence type="ECO:0000256" key="9">
    <source>
        <dbReference type="ARBA" id="ARBA00023315"/>
    </source>
</evidence>
<dbReference type="GO" id="GO:0019706">
    <property type="term" value="F:protein-cysteine S-palmitoyltransferase activity"/>
    <property type="evidence" value="ECO:0007669"/>
    <property type="project" value="UniProtKB-EC"/>
</dbReference>
<dbReference type="PANTHER" id="PTHR22883">
    <property type="entry name" value="ZINC FINGER DHHC DOMAIN CONTAINING PROTEIN"/>
    <property type="match status" value="1"/>
</dbReference>